<dbReference type="AlphaFoldDB" id="A0A0R3MGL5"/>
<feature type="chain" id="PRO_5006444132" evidence="1">
    <location>
        <begin position="28"/>
        <end position="94"/>
    </location>
</feature>
<organism evidence="2 3">
    <name type="scientific">Bradyrhizobium retamae</name>
    <dbReference type="NCBI Taxonomy" id="1300035"/>
    <lineage>
        <taxon>Bacteria</taxon>
        <taxon>Pseudomonadati</taxon>
        <taxon>Pseudomonadota</taxon>
        <taxon>Alphaproteobacteria</taxon>
        <taxon>Hyphomicrobiales</taxon>
        <taxon>Nitrobacteraceae</taxon>
        <taxon>Bradyrhizobium</taxon>
    </lineage>
</organism>
<protein>
    <submittedName>
        <fullName evidence="2">Uncharacterized protein</fullName>
    </submittedName>
</protein>
<dbReference type="EMBL" id="LLYA01000186">
    <property type="protein sequence ID" value="KRR19384.1"/>
    <property type="molecule type" value="Genomic_DNA"/>
</dbReference>
<reference evidence="2 3" key="1">
    <citation type="submission" date="2014-03" db="EMBL/GenBank/DDBJ databases">
        <title>Bradyrhizobium valentinum sp. nov., isolated from effective nodules of Lupinus mariae-josephae, a lupine endemic of basic-lime soils in Eastern Spain.</title>
        <authorList>
            <person name="Duran D."/>
            <person name="Rey L."/>
            <person name="Navarro A."/>
            <person name="Busquets A."/>
            <person name="Imperial J."/>
            <person name="Ruiz-Argueso T."/>
        </authorList>
    </citation>
    <scope>NUCLEOTIDE SEQUENCE [LARGE SCALE GENOMIC DNA]</scope>
    <source>
        <strain evidence="2 3">Ro19</strain>
    </source>
</reference>
<dbReference type="Proteomes" id="UP000052023">
    <property type="component" value="Unassembled WGS sequence"/>
</dbReference>
<gene>
    <name evidence="2" type="ORF">CQ13_33700</name>
</gene>
<proteinExistence type="predicted"/>
<evidence type="ECO:0000313" key="2">
    <source>
        <dbReference type="EMBL" id="KRR19384.1"/>
    </source>
</evidence>
<comment type="caution">
    <text evidence="2">The sequence shown here is derived from an EMBL/GenBank/DDBJ whole genome shotgun (WGS) entry which is preliminary data.</text>
</comment>
<accession>A0A0R3MGL5</accession>
<feature type="signal peptide" evidence="1">
    <location>
        <begin position="1"/>
        <end position="27"/>
    </location>
</feature>
<evidence type="ECO:0000313" key="3">
    <source>
        <dbReference type="Proteomes" id="UP000052023"/>
    </source>
</evidence>
<evidence type="ECO:0000256" key="1">
    <source>
        <dbReference type="SAM" id="SignalP"/>
    </source>
</evidence>
<keyword evidence="3" id="KW-1185">Reference proteome</keyword>
<keyword evidence="1" id="KW-0732">Signal</keyword>
<name>A0A0R3MGL5_9BRAD</name>
<sequence>MNLIIRRNSLKVLLVAPILMAATSVHAQSPISLRSSYATSAFNALIARATQMFTEVGTATITFLKAHRPTAMMAGITQIQALQAFGAALTCELS</sequence>